<dbReference type="Gene3D" id="2.40.10.340">
    <property type="entry name" value="Rod shape-determining protein MreC, domain 1"/>
    <property type="match status" value="1"/>
</dbReference>
<dbReference type="InterPro" id="IPR007221">
    <property type="entry name" value="MreC"/>
</dbReference>
<dbReference type="InterPro" id="IPR042175">
    <property type="entry name" value="Cell/Rod_MreC_2"/>
</dbReference>
<gene>
    <name evidence="8" type="primary">mreC</name>
    <name evidence="8" type="ORF">MACH21_09230</name>
</gene>
<evidence type="ECO:0000256" key="6">
    <source>
        <dbReference type="SAM" id="MobiDB-lite"/>
    </source>
</evidence>
<dbReference type="InterPro" id="IPR042177">
    <property type="entry name" value="Cell/Rod_1"/>
</dbReference>
<keyword evidence="9" id="KW-1185">Reference proteome</keyword>
<dbReference type="Proteomes" id="UP001337723">
    <property type="component" value="Chromosome"/>
</dbReference>
<evidence type="ECO:0000313" key="9">
    <source>
        <dbReference type="Proteomes" id="UP001337723"/>
    </source>
</evidence>
<evidence type="ECO:0000256" key="5">
    <source>
        <dbReference type="SAM" id="Coils"/>
    </source>
</evidence>
<dbReference type="AlphaFoldDB" id="A0AA48HRJ0"/>
<dbReference type="NCBIfam" id="TIGR00219">
    <property type="entry name" value="mreC"/>
    <property type="match status" value="1"/>
</dbReference>
<dbReference type="PANTHER" id="PTHR34138:SF1">
    <property type="entry name" value="CELL SHAPE-DETERMINING PROTEIN MREC"/>
    <property type="match status" value="1"/>
</dbReference>
<keyword evidence="5" id="KW-0175">Coiled coil</keyword>
<protein>
    <recommendedName>
        <fullName evidence="2">Cell shape-determining protein MreC</fullName>
    </recommendedName>
    <alternativeName>
        <fullName evidence="4">Cell shape protein MreC</fullName>
    </alternativeName>
</protein>
<dbReference type="EMBL" id="AP027266">
    <property type="protein sequence ID" value="BDW84746.1"/>
    <property type="molecule type" value="Genomic_DNA"/>
</dbReference>
<dbReference type="GO" id="GO:0008360">
    <property type="term" value="P:regulation of cell shape"/>
    <property type="evidence" value="ECO:0007669"/>
    <property type="project" value="UniProtKB-KW"/>
</dbReference>
<feature type="coiled-coil region" evidence="5">
    <location>
        <begin position="75"/>
        <end position="112"/>
    </location>
</feature>
<evidence type="ECO:0000259" key="7">
    <source>
        <dbReference type="Pfam" id="PF04085"/>
    </source>
</evidence>
<reference evidence="8 9" key="1">
    <citation type="submission" date="2023-01" db="EMBL/GenBank/DDBJ databases">
        <title>Complete genome sequence of Roseicyclus marinus strain Dej080120_10.</title>
        <authorList>
            <person name="Ueki S."/>
            <person name="Maruyama F."/>
        </authorList>
    </citation>
    <scope>NUCLEOTIDE SEQUENCE [LARGE SCALE GENOMIC DNA]</scope>
    <source>
        <strain evidence="8 9">Dej080120_10</strain>
    </source>
</reference>
<comment type="similarity">
    <text evidence="1">Belongs to the MreC family.</text>
</comment>
<keyword evidence="3" id="KW-0133">Cell shape</keyword>
<evidence type="ECO:0000256" key="2">
    <source>
        <dbReference type="ARBA" id="ARBA00013855"/>
    </source>
</evidence>
<dbReference type="GO" id="GO:0005886">
    <property type="term" value="C:plasma membrane"/>
    <property type="evidence" value="ECO:0007669"/>
    <property type="project" value="TreeGrafter"/>
</dbReference>
<evidence type="ECO:0000256" key="3">
    <source>
        <dbReference type="ARBA" id="ARBA00022960"/>
    </source>
</evidence>
<dbReference type="NCBIfam" id="NF010533">
    <property type="entry name" value="PRK13922.9-5"/>
    <property type="match status" value="1"/>
</dbReference>
<evidence type="ECO:0000313" key="8">
    <source>
        <dbReference type="EMBL" id="BDW84746.1"/>
    </source>
</evidence>
<dbReference type="Pfam" id="PF04085">
    <property type="entry name" value="MreC"/>
    <property type="match status" value="1"/>
</dbReference>
<accession>A0AA48HRJ0</accession>
<proteinExistence type="inferred from homology"/>
<dbReference type="Gene3D" id="2.40.10.350">
    <property type="entry name" value="Rod shape-determining protein MreC, domain 2"/>
    <property type="match status" value="1"/>
</dbReference>
<dbReference type="PANTHER" id="PTHR34138">
    <property type="entry name" value="CELL SHAPE-DETERMINING PROTEIN MREC"/>
    <property type="match status" value="1"/>
</dbReference>
<feature type="region of interest" description="Disordered" evidence="6">
    <location>
        <begin position="273"/>
        <end position="317"/>
    </location>
</feature>
<sequence>MARDSQDAAHTRPVRRLLVTVLALFLLALVLVWRIDNPRMERLRAAIVDTVVPNMDWALAPVTGLARMLDDFQSYARLYEQNQELRRELQQMRAWREAALQLEQENARLLDLNRVQLNPELTFVTGIVMADAGSPFRRSVLINVGARDGILDGWATMDGLGVVGRISGVGERTSRVLMLTDANSRVPVTIQPSGQQALLMGDNSQAPILEFVESPEDIRAGDRIITSGDDGLFPPGLLVGQVVETTDRRLRARLAADLARLRFLRVMRSHPGTSLDDPGSLIGPPWPPPEGFVLPPGVQPVQRPDQAARLSREGVLE</sequence>
<feature type="domain" description="Rod shape-determining protein MreC beta-barrel core" evidence="7">
    <location>
        <begin position="128"/>
        <end position="267"/>
    </location>
</feature>
<organism evidence="8 9">
    <name type="scientific">Roseicyclus marinus</name>
    <dbReference type="NCBI Taxonomy" id="2161673"/>
    <lineage>
        <taxon>Bacteria</taxon>
        <taxon>Pseudomonadati</taxon>
        <taxon>Pseudomonadota</taxon>
        <taxon>Alphaproteobacteria</taxon>
        <taxon>Rhodobacterales</taxon>
        <taxon>Roseobacteraceae</taxon>
        <taxon>Roseicyclus</taxon>
    </lineage>
</organism>
<name>A0AA48HRJ0_9RHOB</name>
<dbReference type="RefSeq" id="WP_338274859.1">
    <property type="nucleotide sequence ID" value="NZ_AP027266.1"/>
</dbReference>
<evidence type="ECO:0000256" key="4">
    <source>
        <dbReference type="ARBA" id="ARBA00032089"/>
    </source>
</evidence>
<evidence type="ECO:0000256" key="1">
    <source>
        <dbReference type="ARBA" id="ARBA00009369"/>
    </source>
</evidence>
<dbReference type="KEGG" id="rmai:MACH21_09230"/>
<dbReference type="InterPro" id="IPR055342">
    <property type="entry name" value="MreC_beta-barrel_core"/>
</dbReference>